<reference evidence="1" key="2">
    <citation type="submission" date="2021-08" db="EMBL/GenBank/DDBJ databases">
        <authorList>
            <person name="Dalcin Martins P."/>
        </authorList>
    </citation>
    <scope>NUCLEOTIDE SEQUENCE</scope>
    <source>
        <strain evidence="1">MAG_39</strain>
    </source>
</reference>
<comment type="caution">
    <text evidence="1">The sequence shown here is derived from an EMBL/GenBank/DDBJ whole genome shotgun (WGS) entry which is preliminary data.</text>
</comment>
<proteinExistence type="predicted"/>
<dbReference type="AlphaFoldDB" id="A0A953M2R9"/>
<sequence>MKNSGTVRRNYKAIVSDIAEGFLTINPLYLKPYEESALKSLYTALERKQVDIRAEPFPYHDTSLIRQRNLKLQRIFAAITVMKSFSREKRFRLL</sequence>
<accession>A0A953M2R9</accession>
<reference evidence="1" key="1">
    <citation type="journal article" date="2021" name="bioRxiv">
        <title>Unraveling nitrogen, sulfur and carbon metabolic pathways and microbial community transcriptional responses to substrate deprivation and toxicity stresses in a bioreactor mimicking anoxic brackish coastal sediment conditions.</title>
        <authorList>
            <person name="Martins P.D."/>
            <person name="Echeveste M.J."/>
            <person name="Arshad A."/>
            <person name="Kurth J."/>
            <person name="Ouboter H."/>
            <person name="Jetten M.S.M."/>
            <person name="Welte C.U."/>
        </authorList>
    </citation>
    <scope>NUCLEOTIDE SEQUENCE</scope>
    <source>
        <strain evidence="1">MAG_39</strain>
    </source>
</reference>
<gene>
    <name evidence="1" type="ORF">K8I29_17010</name>
</gene>
<organism evidence="1 2">
    <name type="scientific">Candidatus Nitrobium versatile</name>
    <dbReference type="NCBI Taxonomy" id="2884831"/>
    <lineage>
        <taxon>Bacteria</taxon>
        <taxon>Pseudomonadati</taxon>
        <taxon>Nitrospirota</taxon>
        <taxon>Nitrospiria</taxon>
        <taxon>Nitrospirales</taxon>
        <taxon>Nitrospiraceae</taxon>
        <taxon>Candidatus Nitrobium</taxon>
    </lineage>
</organism>
<dbReference type="Proteomes" id="UP000705867">
    <property type="component" value="Unassembled WGS sequence"/>
</dbReference>
<evidence type="ECO:0000313" key="1">
    <source>
        <dbReference type="EMBL" id="MBZ0157899.1"/>
    </source>
</evidence>
<dbReference type="EMBL" id="JAIOIV010000131">
    <property type="protein sequence ID" value="MBZ0157899.1"/>
    <property type="molecule type" value="Genomic_DNA"/>
</dbReference>
<evidence type="ECO:0000313" key="2">
    <source>
        <dbReference type="Proteomes" id="UP000705867"/>
    </source>
</evidence>
<protein>
    <submittedName>
        <fullName evidence="1">Uncharacterized protein</fullName>
    </submittedName>
</protein>
<name>A0A953M2R9_9BACT</name>